<accession>A0A133Q7S2</accession>
<sequence>RQEFRYQIVTHQGKSKKGLRIEGKQLCHRFLFLIFHFSASLRKTCSFVPLQAKEI</sequence>
<protein>
    <submittedName>
        <fullName evidence="1">Uncharacterized protein</fullName>
    </submittedName>
</protein>
<comment type="caution">
    <text evidence="1">The sequence shown here is derived from an EMBL/GenBank/DDBJ whole genome shotgun (WGS) entry which is preliminary data.</text>
</comment>
<evidence type="ECO:0000313" key="2">
    <source>
        <dbReference type="Proteomes" id="UP000070533"/>
    </source>
</evidence>
<name>A0A133Q7S2_9BACT</name>
<gene>
    <name evidence="1" type="ORF">HMPREF3226_01435</name>
</gene>
<keyword evidence="2" id="KW-1185">Reference proteome</keyword>
<proteinExistence type="predicted"/>
<dbReference type="Proteomes" id="UP000070533">
    <property type="component" value="Unassembled WGS sequence"/>
</dbReference>
<dbReference type="STRING" id="28128.HMPREF3226_01435"/>
<dbReference type="AlphaFoldDB" id="A0A133Q7S2"/>
<feature type="non-terminal residue" evidence="1">
    <location>
        <position position="1"/>
    </location>
</feature>
<organism evidence="1 2">
    <name type="scientific">Prevotella corporis</name>
    <dbReference type="NCBI Taxonomy" id="28128"/>
    <lineage>
        <taxon>Bacteria</taxon>
        <taxon>Pseudomonadati</taxon>
        <taxon>Bacteroidota</taxon>
        <taxon>Bacteroidia</taxon>
        <taxon>Bacteroidales</taxon>
        <taxon>Prevotellaceae</taxon>
        <taxon>Prevotella</taxon>
    </lineage>
</organism>
<reference evidence="2" key="1">
    <citation type="submission" date="2016-01" db="EMBL/GenBank/DDBJ databases">
        <authorList>
            <person name="Mitreva M."/>
            <person name="Pepin K.H."/>
            <person name="Mihindukulasuriya K.A."/>
            <person name="Fulton R."/>
            <person name="Fronick C."/>
            <person name="O'Laughlin M."/>
            <person name="Miner T."/>
            <person name="Herter B."/>
            <person name="Rosa B.A."/>
            <person name="Cordes M."/>
            <person name="Tomlinson C."/>
            <person name="Wollam A."/>
            <person name="Palsikar V.B."/>
            <person name="Mardis E.R."/>
            <person name="Wilson R.K."/>
        </authorList>
    </citation>
    <scope>NUCLEOTIDE SEQUENCE [LARGE SCALE GENOMIC DNA]</scope>
    <source>
        <strain evidence="2">MJR7716</strain>
    </source>
</reference>
<dbReference type="EMBL" id="LRQG01000102">
    <property type="protein sequence ID" value="KXA38934.1"/>
    <property type="molecule type" value="Genomic_DNA"/>
</dbReference>
<evidence type="ECO:0000313" key="1">
    <source>
        <dbReference type="EMBL" id="KXA38934.1"/>
    </source>
</evidence>